<evidence type="ECO:0000313" key="2">
    <source>
        <dbReference type="EMBL" id="KEO98681.1"/>
    </source>
</evidence>
<dbReference type="Proteomes" id="UP000027866">
    <property type="component" value="Unassembled WGS sequence"/>
</dbReference>
<dbReference type="OrthoDB" id="7325417at2"/>
<sequence length="507" mass="55609">MVTLLTEEHRRRLAPGESLARLPVPSMIVSNGEFTPPGQSLQLRRYEALMMNRSQAACRDGDSESNGARASWLASPIGMANAFAALNEVFDPHFDVGEGETEDADEAEALRASLQDQFVFDDQVHFLRDDADPDMFEPLTGLIELSAEILGLPHAGAFEIEQIKFAHFIKAIYLDSDTKVALLSGAPSEGVPMLTNDQMAAAREAVNSVVGERRLLTHAVLGPGKDGWLDEVDRAHEELKPDGWKGYTVGEPFSPSHKRYRLDDEALMYPAYERMAKAGVRNVCIHKGLLPADADEVMPGAEPFARVDDVGRAARDWPQLNFVIYHAGYRTIPQPTIAELERFEETGRIDWVSDLVAIPEQWGVSNVYADIGASFAFTVLTHPRLAAAMIGMLVKGLGPDKVLWGTDSVWYGSPQWQIEALRRLRMPEDLVERFGYQPLGSADSDLKRAILGENAAPLYGVDPADYRKAAVEGRHLDRIVAAYREAGGAPDNSVHGYAERGGGSGDA</sequence>
<dbReference type="InterPro" id="IPR032466">
    <property type="entry name" value="Metal_Hydrolase"/>
</dbReference>
<dbReference type="PANTHER" id="PTHR42889">
    <property type="entry name" value="BLR3681 PROTEIN"/>
    <property type="match status" value="1"/>
</dbReference>
<dbReference type="SUPFAM" id="SSF51556">
    <property type="entry name" value="Metallo-dependent hydrolases"/>
    <property type="match status" value="1"/>
</dbReference>
<dbReference type="EMBL" id="JMIX01000003">
    <property type="protein sequence ID" value="KEO98681.1"/>
    <property type="molecule type" value="Genomic_DNA"/>
</dbReference>
<dbReference type="KEGG" id="elq:Ga0102493_112831"/>
<dbReference type="AlphaFoldDB" id="A0A074MUJ6"/>
<name>A0A074MUJ6_9SPHN</name>
<protein>
    <recommendedName>
        <fullName evidence="1">Amidohydrolase-related domain-containing protein</fullName>
    </recommendedName>
</protein>
<comment type="caution">
    <text evidence="2">The sequence shown here is derived from an EMBL/GenBank/DDBJ whole genome shotgun (WGS) entry which is preliminary data.</text>
</comment>
<organism evidence="2 3">
    <name type="scientific">Erythrobacter litoralis</name>
    <dbReference type="NCBI Taxonomy" id="39960"/>
    <lineage>
        <taxon>Bacteria</taxon>
        <taxon>Pseudomonadati</taxon>
        <taxon>Pseudomonadota</taxon>
        <taxon>Alphaproteobacteria</taxon>
        <taxon>Sphingomonadales</taxon>
        <taxon>Erythrobacteraceae</taxon>
        <taxon>Erythrobacter/Porphyrobacter group</taxon>
        <taxon>Erythrobacter</taxon>
    </lineage>
</organism>
<feature type="domain" description="Amidohydrolase-related" evidence="1">
    <location>
        <begin position="219"/>
        <end position="460"/>
    </location>
</feature>
<keyword evidence="3" id="KW-1185">Reference proteome</keyword>
<reference evidence="2 3" key="1">
    <citation type="submission" date="2014-04" db="EMBL/GenBank/DDBJ databases">
        <title>A comprehensive comparison of genomes of Erythrobacter spp. Strains.</title>
        <authorList>
            <person name="Zheng Q."/>
        </authorList>
    </citation>
    <scope>NUCLEOTIDE SEQUENCE [LARGE SCALE GENOMIC DNA]</scope>
    <source>
        <strain evidence="2 3">DSM 8509</strain>
    </source>
</reference>
<evidence type="ECO:0000259" key="1">
    <source>
        <dbReference type="Pfam" id="PF04909"/>
    </source>
</evidence>
<gene>
    <name evidence="2" type="ORF">EH32_06135</name>
</gene>
<dbReference type="PANTHER" id="PTHR42889:SF1">
    <property type="entry name" value="BLR3681 PROTEIN"/>
    <property type="match status" value="1"/>
</dbReference>
<evidence type="ECO:0000313" key="3">
    <source>
        <dbReference type="Proteomes" id="UP000027866"/>
    </source>
</evidence>
<dbReference type="PATRIC" id="fig|39960.10.peg.1927"/>
<dbReference type="Gene3D" id="3.20.20.140">
    <property type="entry name" value="Metal-dependent hydrolases"/>
    <property type="match status" value="1"/>
</dbReference>
<dbReference type="Pfam" id="PF04909">
    <property type="entry name" value="Amidohydro_2"/>
    <property type="match status" value="1"/>
</dbReference>
<proteinExistence type="predicted"/>
<dbReference type="GO" id="GO:0016787">
    <property type="term" value="F:hydrolase activity"/>
    <property type="evidence" value="ECO:0007669"/>
    <property type="project" value="InterPro"/>
</dbReference>
<dbReference type="InterPro" id="IPR006680">
    <property type="entry name" value="Amidohydro-rel"/>
</dbReference>
<dbReference type="RefSeq" id="WP_034900955.1">
    <property type="nucleotide sequence ID" value="NZ_CP017057.1"/>
</dbReference>
<accession>A0A074MUJ6</accession>